<keyword evidence="2" id="KW-1185">Reference proteome</keyword>
<dbReference type="Proteomes" id="UP000050741">
    <property type="component" value="Unassembled WGS sequence"/>
</dbReference>
<reference evidence="2" key="1">
    <citation type="submission" date="2013-12" db="EMBL/GenBank/DDBJ databases">
        <authorList>
            <person name="Aslett M."/>
        </authorList>
    </citation>
    <scope>NUCLEOTIDE SEQUENCE [LARGE SCALE GENOMIC DNA]</scope>
    <source>
        <strain evidence="2">Lindley</strain>
    </source>
</reference>
<reference evidence="2" key="2">
    <citation type="submission" date="2014-05" db="EMBL/GenBank/DDBJ databases">
        <title>The genome and life-stage specific transcriptomes of Globodera pallida elucidate key aspects of plant parasitism by a cyst nematode.</title>
        <authorList>
            <person name="Cotton J.A."/>
            <person name="Lilley C.J."/>
            <person name="Jones L.M."/>
            <person name="Kikuchi T."/>
            <person name="Reid A.J."/>
            <person name="Thorpe P."/>
            <person name="Tsai I.J."/>
            <person name="Beasley H."/>
            <person name="Blok V."/>
            <person name="Cock P.J.A."/>
            <person name="Van den Akker S.E."/>
            <person name="Holroyd N."/>
            <person name="Hunt M."/>
            <person name="Mantelin S."/>
            <person name="Naghra H."/>
            <person name="Pain A."/>
            <person name="Palomares-Rius J.E."/>
            <person name="Zarowiecki M."/>
            <person name="Berriman M."/>
            <person name="Jones J.T."/>
            <person name="Urwin P.E."/>
        </authorList>
    </citation>
    <scope>NUCLEOTIDE SEQUENCE [LARGE SCALE GENOMIC DNA]</scope>
    <source>
        <strain evidence="2">Lindley</strain>
    </source>
</reference>
<protein>
    <submittedName>
        <fullName evidence="3">Uncharacterized protein</fullName>
    </submittedName>
</protein>
<name>A0A183BTK2_GLOPA</name>
<feature type="compositionally biased region" description="Low complexity" evidence="1">
    <location>
        <begin position="17"/>
        <end position="27"/>
    </location>
</feature>
<sequence>MSELPLYSTEARRRHNNNNNNSNDPSNCGGTSTFRLNQQQQNLSFFNPQQQNGGNYAAQPAASSSFNNLSSLIAPAASNIWNVAQHRIHLEFPRQHLKTLPLIIIYRCQWKCHFVIEPLNSEQWQSLARFAISIMD</sequence>
<dbReference type="WBParaSite" id="GPLIN_000393800">
    <property type="protein sequence ID" value="GPLIN_000393800"/>
    <property type="gene ID" value="GPLIN_000393800"/>
</dbReference>
<reference evidence="3" key="3">
    <citation type="submission" date="2016-06" db="UniProtKB">
        <authorList>
            <consortium name="WormBaseParasite"/>
        </authorList>
    </citation>
    <scope>IDENTIFICATION</scope>
</reference>
<evidence type="ECO:0000256" key="1">
    <source>
        <dbReference type="SAM" id="MobiDB-lite"/>
    </source>
</evidence>
<organism evidence="2 3">
    <name type="scientific">Globodera pallida</name>
    <name type="common">Potato cyst nematode worm</name>
    <name type="synonym">Heterodera pallida</name>
    <dbReference type="NCBI Taxonomy" id="36090"/>
    <lineage>
        <taxon>Eukaryota</taxon>
        <taxon>Metazoa</taxon>
        <taxon>Ecdysozoa</taxon>
        <taxon>Nematoda</taxon>
        <taxon>Chromadorea</taxon>
        <taxon>Rhabditida</taxon>
        <taxon>Tylenchina</taxon>
        <taxon>Tylenchomorpha</taxon>
        <taxon>Tylenchoidea</taxon>
        <taxon>Heteroderidae</taxon>
        <taxon>Heteroderinae</taxon>
        <taxon>Globodera</taxon>
    </lineage>
</organism>
<dbReference type="AlphaFoldDB" id="A0A183BTK2"/>
<proteinExistence type="predicted"/>
<evidence type="ECO:0000313" key="3">
    <source>
        <dbReference type="WBParaSite" id="GPLIN_000393800"/>
    </source>
</evidence>
<evidence type="ECO:0000313" key="2">
    <source>
        <dbReference type="Proteomes" id="UP000050741"/>
    </source>
</evidence>
<feature type="region of interest" description="Disordered" evidence="1">
    <location>
        <begin position="13"/>
        <end position="32"/>
    </location>
</feature>
<accession>A0A183BTK2</accession>